<dbReference type="InterPro" id="IPR000498">
    <property type="entry name" value="OmpA-like_TM_dom"/>
</dbReference>
<accession>A0A6N9HMJ9</accession>
<evidence type="ECO:0000256" key="1">
    <source>
        <dbReference type="ARBA" id="ARBA00004442"/>
    </source>
</evidence>
<keyword evidence="5" id="KW-1185">Reference proteome</keyword>
<comment type="caution">
    <text evidence="4">The sequence shown here is derived from an EMBL/GenBank/DDBJ whole genome shotgun (WGS) entry which is preliminary data.</text>
</comment>
<dbReference type="EMBL" id="WWCJ01000020">
    <property type="protein sequence ID" value="MYN04730.1"/>
    <property type="molecule type" value="Genomic_DNA"/>
</dbReference>
<dbReference type="AlphaFoldDB" id="A0A6N9HMJ9"/>
<feature type="signal peptide" evidence="2">
    <location>
        <begin position="1"/>
        <end position="20"/>
    </location>
</feature>
<dbReference type="Proteomes" id="UP000448575">
    <property type="component" value="Unassembled WGS sequence"/>
</dbReference>
<feature type="domain" description="Outer membrane protein OmpA-like transmembrane" evidence="3">
    <location>
        <begin position="20"/>
        <end position="167"/>
    </location>
</feature>
<keyword evidence="2" id="KW-0732">Signal</keyword>
<sequence>MKHLVTIIALAAASIGTAKAQDYFAGAAIIAPGNTHLDTAAGRVESKNDPLRFKLYGGMNFSDSLALEAGYARFGKDRFSTPGAEVGIATDTLYVAARGTWHLNDSFELFGRVGVSAQRYSIDQLAGAPGHKSGFSPLLGVGLGYKLTDKVTLTLEAEHFGRIDINKNGQRFGRGGYSAGLKYAF</sequence>
<evidence type="ECO:0000256" key="2">
    <source>
        <dbReference type="SAM" id="SignalP"/>
    </source>
</evidence>
<evidence type="ECO:0000313" key="4">
    <source>
        <dbReference type="EMBL" id="MYN04730.1"/>
    </source>
</evidence>
<evidence type="ECO:0000313" key="5">
    <source>
        <dbReference type="Proteomes" id="UP000448575"/>
    </source>
</evidence>
<proteinExistence type="predicted"/>
<comment type="subcellular location">
    <subcellularLocation>
        <location evidence="1">Cell outer membrane</location>
    </subcellularLocation>
</comment>
<feature type="chain" id="PRO_5026971646" evidence="2">
    <location>
        <begin position="21"/>
        <end position="185"/>
    </location>
</feature>
<gene>
    <name evidence="4" type="ORF">GTP41_21790</name>
</gene>
<name>A0A6N9HMJ9_9BURK</name>
<dbReference type="Pfam" id="PF01389">
    <property type="entry name" value="OmpA_membrane"/>
    <property type="match status" value="1"/>
</dbReference>
<dbReference type="Gene3D" id="2.40.160.20">
    <property type="match status" value="1"/>
</dbReference>
<evidence type="ECO:0000259" key="3">
    <source>
        <dbReference type="Pfam" id="PF01389"/>
    </source>
</evidence>
<organism evidence="4 5">
    <name type="scientific">Pseudoduganella guangdongensis</name>
    <dbReference type="NCBI Taxonomy" id="2692179"/>
    <lineage>
        <taxon>Bacteria</taxon>
        <taxon>Pseudomonadati</taxon>
        <taxon>Pseudomonadota</taxon>
        <taxon>Betaproteobacteria</taxon>
        <taxon>Burkholderiales</taxon>
        <taxon>Oxalobacteraceae</taxon>
        <taxon>Telluria group</taxon>
        <taxon>Pseudoduganella</taxon>
    </lineage>
</organism>
<reference evidence="4 5" key="1">
    <citation type="submission" date="2019-12" db="EMBL/GenBank/DDBJ databases">
        <title>Novel species isolated from a subtropical stream in China.</title>
        <authorList>
            <person name="Lu H."/>
        </authorList>
    </citation>
    <scope>NUCLEOTIDE SEQUENCE [LARGE SCALE GENOMIC DNA]</scope>
    <source>
        <strain evidence="4 5">DS3</strain>
    </source>
</reference>
<dbReference type="RefSeq" id="WP_161027689.1">
    <property type="nucleotide sequence ID" value="NZ_WWCJ01000020.1"/>
</dbReference>
<protein>
    <submittedName>
        <fullName evidence="4">Outer membrane beta-barrel protein</fullName>
    </submittedName>
</protein>
<dbReference type="InterPro" id="IPR011250">
    <property type="entry name" value="OMP/PagP_B-barrel"/>
</dbReference>
<dbReference type="SUPFAM" id="SSF56925">
    <property type="entry name" value="OMPA-like"/>
    <property type="match status" value="1"/>
</dbReference>
<dbReference type="GO" id="GO:0009279">
    <property type="term" value="C:cell outer membrane"/>
    <property type="evidence" value="ECO:0007669"/>
    <property type="project" value="UniProtKB-SubCell"/>
</dbReference>